<dbReference type="RefSeq" id="XP_037225440.1">
    <property type="nucleotide sequence ID" value="XM_037357530.1"/>
</dbReference>
<evidence type="ECO:0000313" key="2">
    <source>
        <dbReference type="Proteomes" id="UP000636479"/>
    </source>
</evidence>
<reference evidence="1" key="1">
    <citation type="submission" date="2020-05" db="EMBL/GenBank/DDBJ databases">
        <title>Mycena genomes resolve the evolution of fungal bioluminescence.</title>
        <authorList>
            <person name="Tsai I.J."/>
        </authorList>
    </citation>
    <scope>NUCLEOTIDE SEQUENCE</scope>
    <source>
        <strain evidence="1">171206Taipei</strain>
    </source>
</reference>
<organism evidence="1 2">
    <name type="scientific">Mycena indigotica</name>
    <dbReference type="NCBI Taxonomy" id="2126181"/>
    <lineage>
        <taxon>Eukaryota</taxon>
        <taxon>Fungi</taxon>
        <taxon>Dikarya</taxon>
        <taxon>Basidiomycota</taxon>
        <taxon>Agaricomycotina</taxon>
        <taxon>Agaricomycetes</taxon>
        <taxon>Agaricomycetidae</taxon>
        <taxon>Agaricales</taxon>
        <taxon>Marasmiineae</taxon>
        <taxon>Mycenaceae</taxon>
        <taxon>Mycena</taxon>
    </lineage>
</organism>
<protein>
    <submittedName>
        <fullName evidence="1">Uncharacterized protein</fullName>
    </submittedName>
</protein>
<evidence type="ECO:0000313" key="1">
    <source>
        <dbReference type="EMBL" id="KAF7315417.1"/>
    </source>
</evidence>
<gene>
    <name evidence="1" type="ORF">MIND_00056500</name>
</gene>
<dbReference type="AlphaFoldDB" id="A0A8H6TEV6"/>
<keyword evidence="2" id="KW-1185">Reference proteome</keyword>
<proteinExistence type="predicted"/>
<dbReference type="OrthoDB" id="2737573at2759"/>
<comment type="caution">
    <text evidence="1">The sequence shown here is derived from an EMBL/GenBank/DDBJ whole genome shotgun (WGS) entry which is preliminary data.</text>
</comment>
<dbReference type="GeneID" id="59340046"/>
<sequence length="122" mass="13893">MSKTKLEQPWAIDKYPLQKVPAPFSGSIVVPHCFRGVGGSSKVSVYAGDDLNRAIFDYYAQECPESQIGTNYIDPEGLDSKRHEYLGPSPFVAGYLFDARRKTVDVEFWDEFLKLHWVCDRV</sequence>
<accession>A0A8H6TEV6</accession>
<name>A0A8H6TEV6_9AGAR</name>
<dbReference type="Proteomes" id="UP000636479">
    <property type="component" value="Unassembled WGS sequence"/>
</dbReference>
<dbReference type="EMBL" id="JACAZF010000001">
    <property type="protein sequence ID" value="KAF7315417.1"/>
    <property type="molecule type" value="Genomic_DNA"/>
</dbReference>